<evidence type="ECO:0000313" key="1">
    <source>
        <dbReference type="EMBL" id="MDD9782784.1"/>
    </source>
</evidence>
<evidence type="ECO:0000313" key="5">
    <source>
        <dbReference type="Proteomes" id="UP000501076"/>
    </source>
</evidence>
<evidence type="ECO:0000313" key="4">
    <source>
        <dbReference type="Proteomes" id="UP000220341"/>
    </source>
</evidence>
<reference evidence="3 5" key="2">
    <citation type="submission" date="2019-10" db="EMBL/GenBank/DDBJ databases">
        <title>Complete genome sequences for adaption low water activity.</title>
        <authorList>
            <person name="Zhao L."/>
            <person name="Zhong J."/>
        </authorList>
    </citation>
    <scope>NUCLEOTIDE SEQUENCE [LARGE SCALE GENOMIC DNA]</scope>
    <source>
        <strain evidence="3 5">FDU301</strain>
    </source>
</reference>
<dbReference type="SUPFAM" id="SSF54427">
    <property type="entry name" value="NTF2-like"/>
    <property type="match status" value="1"/>
</dbReference>
<evidence type="ECO:0000313" key="2">
    <source>
        <dbReference type="EMBL" id="PES37112.1"/>
    </source>
</evidence>
<dbReference type="AlphaFoldDB" id="A0A1Q8ULZ8"/>
<dbReference type="EMBL" id="CP045272">
    <property type="protein sequence ID" value="QJX78846.1"/>
    <property type="molecule type" value="Genomic_DNA"/>
</dbReference>
<evidence type="ECO:0000313" key="6">
    <source>
        <dbReference type="Proteomes" id="UP001213771"/>
    </source>
</evidence>
<dbReference type="Proteomes" id="UP001213771">
    <property type="component" value="Unassembled WGS sequence"/>
</dbReference>
<dbReference type="Proteomes" id="UP000501076">
    <property type="component" value="Chromosome"/>
</dbReference>
<name>A0A1Q8ULZ8_PRIMG</name>
<gene>
    <name evidence="2" type="ORF">CN497_14720</name>
    <name evidence="3" type="ORF">FDZ14_22630</name>
    <name evidence="1" type="ORF">PVE99_10245</name>
</gene>
<dbReference type="RefSeq" id="WP_013082017.1">
    <property type="nucleotide sequence ID" value="NZ_AZUJ01000001.1"/>
</dbReference>
<dbReference type="InterPro" id="IPR032710">
    <property type="entry name" value="NTF2-like_dom_sf"/>
</dbReference>
<sequence length="157" mass="18701">MYRKKTLLLKRSLGVAVFLSVIALGVWMFQFTFFSPSHQAKSAVKEFYTLEQEGNFSESWDLFHSSMKKKWTKGAYIQDRAHVFLNHFGVDTFTYSIEDVEKRKSWKMENDRKAFPVVYEMTVIQTYKGKYGNFDLVQKVYAVREKGEWKVVWDYKQ</sequence>
<reference evidence="1 6" key="3">
    <citation type="submission" date="2023-02" db="EMBL/GenBank/DDBJ databases">
        <authorList>
            <person name="Olszewska D."/>
        </authorList>
    </citation>
    <scope>NUCLEOTIDE SEQUENCE [LARGE SCALE GENOMIC DNA]</scope>
    <source>
        <strain evidence="1 6">FDU301</strain>
    </source>
</reference>
<proteinExistence type="predicted"/>
<protein>
    <recommendedName>
        <fullName evidence="7">DUF4878 domain-containing protein</fullName>
    </recommendedName>
</protein>
<evidence type="ECO:0008006" key="7">
    <source>
        <dbReference type="Google" id="ProtNLM"/>
    </source>
</evidence>
<organism evidence="2 4">
    <name type="scientific">Priestia megaterium</name>
    <name type="common">Bacillus megaterium</name>
    <dbReference type="NCBI Taxonomy" id="1404"/>
    <lineage>
        <taxon>Bacteria</taxon>
        <taxon>Bacillati</taxon>
        <taxon>Bacillota</taxon>
        <taxon>Bacilli</taxon>
        <taxon>Bacillales</taxon>
        <taxon>Bacillaceae</taxon>
        <taxon>Priestia</taxon>
    </lineage>
</organism>
<evidence type="ECO:0000313" key="3">
    <source>
        <dbReference type="EMBL" id="QJX78846.1"/>
    </source>
</evidence>
<accession>A0A1Q8ULZ8</accession>
<dbReference type="EMBL" id="NTYW01000014">
    <property type="protein sequence ID" value="PES37112.1"/>
    <property type="molecule type" value="Genomic_DNA"/>
</dbReference>
<dbReference type="EMBL" id="JARAOX010000161">
    <property type="protein sequence ID" value="MDD9782784.1"/>
    <property type="molecule type" value="Genomic_DNA"/>
</dbReference>
<dbReference type="Gene3D" id="3.10.450.100">
    <property type="entry name" value="NTF2-like, domain 1"/>
    <property type="match status" value="1"/>
</dbReference>
<reference evidence="2 4" key="1">
    <citation type="submission" date="2017-09" db="EMBL/GenBank/DDBJ databases">
        <title>Large-scale bioinformatics analysis of Bacillus genomes uncovers conserved roles of natural products in bacterial physiology.</title>
        <authorList>
            <consortium name="Agbiome Team Llc"/>
            <person name="Bleich R.M."/>
            <person name="Kirk G.J."/>
            <person name="Santa Maria K.C."/>
            <person name="Allen S.E."/>
            <person name="Farag S."/>
            <person name="Shank E.A."/>
            <person name="Bowers A."/>
        </authorList>
    </citation>
    <scope>NUCLEOTIDE SEQUENCE [LARGE SCALE GENOMIC DNA]</scope>
    <source>
        <strain evidence="2 4">AFS003013</strain>
    </source>
</reference>
<dbReference type="Proteomes" id="UP000220341">
    <property type="component" value="Unassembled WGS sequence"/>
</dbReference>